<dbReference type="EMBL" id="MN059258">
    <property type="protein sequence ID" value="QED44010.1"/>
    <property type="molecule type" value="Genomic_RNA"/>
</dbReference>
<dbReference type="Pfam" id="PF05549">
    <property type="entry name" value="Allexi_40kDa"/>
    <property type="match status" value="1"/>
</dbReference>
<proteinExistence type="predicted"/>
<gene>
    <name evidence="1" type="primary">ORF4</name>
</gene>
<reference evidence="1" key="1">
    <citation type="submission" date="2019-06" db="EMBL/GenBank/DDBJ databases">
        <authorList>
            <person name="Jo Y."/>
            <person name="Cho W.K."/>
        </authorList>
    </citation>
    <scope>NUCLEOTIDE SEQUENCE</scope>
    <source>
        <strain evidence="1">G13</strain>
    </source>
</reference>
<dbReference type="PIRSF" id="PIRSF005512">
    <property type="entry name" value="Allexi_40kDa"/>
    <property type="match status" value="1"/>
</dbReference>
<protein>
    <submittedName>
        <fullName evidence="1">TGB3</fullName>
    </submittedName>
</protein>
<accession>A0A6M2YVB4</accession>
<dbReference type="InterPro" id="IPR008398">
    <property type="entry name" value="Allexi_40kDa"/>
</dbReference>
<sequence length="364" mass="40069">MVIVTTFDIDRARDLIISNSNSIRDCLLDRLRTISNELRIVGAHVDSSIAFNKVNLQTIYNHLSGNNSTSIQALLAAPSDSLLDTFETGAKAIQRTFFSNATLAVDATRALLGYVPPTRYDVPPTILPLDELYGQLHALHQNTLEWLTHINHNVDSILTKLNPISPSSQHDSLSKMHEALAALTKTIDSIHSNSQSTVTDANRPSSSKPLTKLEVIEQSLEALHRKIDELSSSITNATLGQSVKPQPQTSLPTDAAKNLPVYQAVHPTAPCRTYGTILLDGVHSKIPMDIIGRPASTALRLELCVTPGDQSTTLSYKIFDDGYLLASDDVETNHRLQHYPSDCLALLHQKCPNFIYKIKMRGFC</sequence>
<evidence type="ECO:0000313" key="1">
    <source>
        <dbReference type="EMBL" id="QED44010.1"/>
    </source>
</evidence>
<name>A0A6M2YVB4_9VIRU</name>
<organism evidence="1">
    <name type="scientific">Garlic virus A</name>
    <dbReference type="NCBI Taxonomy" id="12433"/>
    <lineage>
        <taxon>Viruses</taxon>
        <taxon>Riboviria</taxon>
        <taxon>Orthornavirae</taxon>
        <taxon>Kitrinoviricota</taxon>
        <taxon>Alsuviricetes</taxon>
        <taxon>Tymovirales</taxon>
        <taxon>Alphaflexiviridae</taxon>
        <taxon>Allexivirus</taxon>
        <taxon>Acarallexivirus</taxon>
        <taxon>Allexivirus alphallii</taxon>
    </lineage>
</organism>